<dbReference type="InterPro" id="IPR027417">
    <property type="entry name" value="P-loop_NTPase"/>
</dbReference>
<dbReference type="FunFam" id="1.20.5.370:FF:000002">
    <property type="entry name" value="Myosin heavy chain"/>
    <property type="match status" value="1"/>
</dbReference>
<accession>A0A7K9WQ17</accession>
<dbReference type="SMART" id="SM00242">
    <property type="entry name" value="MYSc"/>
    <property type="match status" value="1"/>
</dbReference>
<organism evidence="18 19">
    <name type="scientific">Rhipidura dahli</name>
    <dbReference type="NCBI Taxonomy" id="667186"/>
    <lineage>
        <taxon>Eukaryota</taxon>
        <taxon>Metazoa</taxon>
        <taxon>Chordata</taxon>
        <taxon>Craniata</taxon>
        <taxon>Vertebrata</taxon>
        <taxon>Euteleostomi</taxon>
        <taxon>Archelosauria</taxon>
        <taxon>Archosauria</taxon>
        <taxon>Dinosauria</taxon>
        <taxon>Saurischia</taxon>
        <taxon>Theropoda</taxon>
        <taxon>Coelurosauria</taxon>
        <taxon>Aves</taxon>
        <taxon>Neognathae</taxon>
        <taxon>Neoaves</taxon>
        <taxon>Telluraves</taxon>
        <taxon>Australaves</taxon>
        <taxon>Passeriformes</taxon>
        <taxon>Rhipiduridae</taxon>
        <taxon>Rhipidura</taxon>
    </lineage>
</organism>
<dbReference type="SUPFAM" id="SSF90257">
    <property type="entry name" value="Myosin rod fragments"/>
    <property type="match status" value="5"/>
</dbReference>
<dbReference type="GO" id="GO:0032982">
    <property type="term" value="C:myosin filament"/>
    <property type="evidence" value="ECO:0007669"/>
    <property type="project" value="UniProtKB-KW"/>
</dbReference>
<feature type="domain" description="Myosin motor" evidence="16">
    <location>
        <begin position="83"/>
        <end position="794"/>
    </location>
</feature>
<evidence type="ECO:0000256" key="6">
    <source>
        <dbReference type="ARBA" id="ARBA00022741"/>
    </source>
</evidence>
<dbReference type="Pfam" id="PF00063">
    <property type="entry name" value="Myosin_head"/>
    <property type="match status" value="1"/>
</dbReference>
<dbReference type="FunFam" id="1.20.5.4820:FF:000001">
    <property type="entry name" value="Myosin heavy chain"/>
    <property type="match status" value="1"/>
</dbReference>
<dbReference type="InterPro" id="IPR001609">
    <property type="entry name" value="Myosin_head_motor_dom-like"/>
</dbReference>
<dbReference type="Gene3D" id="6.10.250.2420">
    <property type="match status" value="1"/>
</dbReference>
<feature type="domain" description="Myosin N-terminal SH3-like" evidence="17">
    <location>
        <begin position="30"/>
        <end position="79"/>
    </location>
</feature>
<evidence type="ECO:0000256" key="3">
    <source>
        <dbReference type="ARBA" id="ARBA00022433"/>
    </source>
</evidence>
<dbReference type="Gene3D" id="1.20.120.720">
    <property type="entry name" value="Myosin VI head, motor domain, U50 subdomain"/>
    <property type="match status" value="1"/>
</dbReference>
<dbReference type="FunFam" id="1.20.5.370:FF:000001">
    <property type="entry name" value="Myosin heavy chain"/>
    <property type="match status" value="1"/>
</dbReference>
<dbReference type="GO" id="GO:0005524">
    <property type="term" value="F:ATP binding"/>
    <property type="evidence" value="ECO:0007669"/>
    <property type="project" value="UniProtKB-UniRule"/>
</dbReference>
<dbReference type="InterPro" id="IPR004009">
    <property type="entry name" value="SH3_Myosin"/>
</dbReference>
<dbReference type="FunFam" id="1.20.5.340:FF:000006">
    <property type="entry name" value="Myosin heavy chain"/>
    <property type="match status" value="1"/>
</dbReference>
<dbReference type="FunFam" id="1.20.5.340:FF:000004">
    <property type="entry name" value="Myosin heavy chain"/>
    <property type="match status" value="1"/>
</dbReference>
<evidence type="ECO:0000256" key="10">
    <source>
        <dbReference type="ARBA" id="ARBA00023175"/>
    </source>
</evidence>
<dbReference type="FunFam" id="1.20.120.720:FF:000001">
    <property type="entry name" value="Myosin heavy chain, muscle"/>
    <property type="match status" value="1"/>
</dbReference>
<dbReference type="GO" id="GO:0000146">
    <property type="term" value="F:microfilament motor activity"/>
    <property type="evidence" value="ECO:0007669"/>
    <property type="project" value="TreeGrafter"/>
</dbReference>
<reference evidence="18 19" key="1">
    <citation type="submission" date="2019-09" db="EMBL/GenBank/DDBJ databases">
        <title>Bird 10,000 Genomes (B10K) Project - Family phase.</title>
        <authorList>
            <person name="Zhang G."/>
        </authorList>
    </citation>
    <scope>NUCLEOTIDE SEQUENCE [LARGE SCALE GENOMIC DNA]</scope>
    <source>
        <strain evidence="18">B10K-DU-001-49</strain>
        <tissue evidence="18">Muscle</tissue>
    </source>
</reference>
<keyword evidence="7 14" id="KW-0067">ATP-binding</keyword>
<evidence type="ECO:0000256" key="11">
    <source>
        <dbReference type="ARBA" id="ARBA00023179"/>
    </source>
</evidence>
<dbReference type="FunFam" id="1.20.5.340:FF:000002">
    <property type="entry name" value="Myosin heavy chain"/>
    <property type="match status" value="1"/>
</dbReference>
<evidence type="ECO:0000259" key="17">
    <source>
        <dbReference type="PROSITE" id="PS51844"/>
    </source>
</evidence>
<comment type="caution">
    <text evidence="18">The sequence shown here is derived from an EMBL/GenBank/DDBJ whole genome shotgun (WGS) entry which is preliminary data.</text>
</comment>
<dbReference type="PRINTS" id="PR00193">
    <property type="entry name" value="MYOSINHEAVY"/>
</dbReference>
<keyword evidence="3" id="KW-0787">Thick filament</keyword>
<dbReference type="SUPFAM" id="SSF57997">
    <property type="entry name" value="Tropomyosin"/>
    <property type="match status" value="1"/>
</dbReference>
<evidence type="ECO:0000313" key="18">
    <source>
        <dbReference type="EMBL" id="NXI87175.1"/>
    </source>
</evidence>
<dbReference type="Gene3D" id="1.20.58.530">
    <property type="match status" value="1"/>
</dbReference>
<keyword evidence="19" id="KW-1185">Reference proteome</keyword>
<dbReference type="GO" id="GO:0051015">
    <property type="term" value="F:actin filament binding"/>
    <property type="evidence" value="ECO:0007669"/>
    <property type="project" value="InterPro"/>
</dbReference>
<evidence type="ECO:0000256" key="1">
    <source>
        <dbReference type="ARBA" id="ARBA00004657"/>
    </source>
</evidence>
<dbReference type="Proteomes" id="UP000561178">
    <property type="component" value="Unassembled WGS sequence"/>
</dbReference>
<proteinExistence type="inferred from homology"/>
<dbReference type="Gene3D" id="3.40.850.10">
    <property type="entry name" value="Kinesin motor domain"/>
    <property type="match status" value="1"/>
</dbReference>
<name>A0A7K9WQ17_9PASS</name>
<feature type="compositionally biased region" description="Basic and acidic residues" evidence="15">
    <location>
        <begin position="1145"/>
        <end position="1168"/>
    </location>
</feature>
<dbReference type="InterPro" id="IPR000048">
    <property type="entry name" value="IQ_motif_EF-hand-BS"/>
</dbReference>
<keyword evidence="10 14" id="KW-0505">Motor protein</keyword>
<evidence type="ECO:0000256" key="13">
    <source>
        <dbReference type="ARBA" id="ARBA00038612"/>
    </source>
</evidence>
<keyword evidence="9 14" id="KW-0518">Myosin</keyword>
<evidence type="ECO:0000256" key="9">
    <source>
        <dbReference type="ARBA" id="ARBA00023123"/>
    </source>
</evidence>
<keyword evidence="12 14" id="KW-0009">Actin-binding</keyword>
<keyword evidence="5" id="KW-0963">Cytoplasm</keyword>
<dbReference type="PROSITE" id="PS51844">
    <property type="entry name" value="SH3_LIKE"/>
    <property type="match status" value="1"/>
</dbReference>
<feature type="region of interest" description="Actin-binding" evidence="14">
    <location>
        <begin position="671"/>
        <end position="693"/>
    </location>
</feature>
<dbReference type="PROSITE" id="PS50096">
    <property type="entry name" value="IQ"/>
    <property type="match status" value="1"/>
</dbReference>
<dbReference type="SMART" id="SM00015">
    <property type="entry name" value="IQ"/>
    <property type="match status" value="1"/>
</dbReference>
<dbReference type="Gene3D" id="1.20.5.370">
    <property type="match status" value="5"/>
</dbReference>
<dbReference type="PROSITE" id="PS51456">
    <property type="entry name" value="MYOSIN_MOTOR"/>
    <property type="match status" value="1"/>
</dbReference>
<keyword evidence="4" id="KW-0488">Methylation</keyword>
<evidence type="ECO:0000256" key="5">
    <source>
        <dbReference type="ARBA" id="ARBA00022490"/>
    </source>
</evidence>
<dbReference type="FunFam" id="1.10.10.820:FF:000001">
    <property type="entry name" value="Myosin heavy chain"/>
    <property type="match status" value="1"/>
</dbReference>
<dbReference type="SUPFAM" id="SSF52540">
    <property type="entry name" value="P-loop containing nucleoside triphosphate hydrolases"/>
    <property type="match status" value="1"/>
</dbReference>
<dbReference type="Gene3D" id="1.10.10.820">
    <property type="match status" value="1"/>
</dbReference>
<dbReference type="Gene3D" id="1.20.5.340">
    <property type="match status" value="5"/>
</dbReference>
<dbReference type="FunFam" id="1.20.58.530:FF:000001">
    <property type="entry name" value="Myosin heavy chain"/>
    <property type="match status" value="1"/>
</dbReference>
<dbReference type="FunFam" id="1.20.5.340:FF:000003">
    <property type="entry name" value="Myosin heavy chain"/>
    <property type="match status" value="1"/>
</dbReference>
<evidence type="ECO:0000256" key="2">
    <source>
        <dbReference type="ARBA" id="ARBA00008314"/>
    </source>
</evidence>
<comment type="subcellular location">
    <subcellularLocation>
        <location evidence="1">Cytoplasm</location>
        <location evidence="1">Myofibril</location>
    </subcellularLocation>
</comment>
<evidence type="ECO:0000256" key="14">
    <source>
        <dbReference type="PROSITE-ProRule" id="PRU00782"/>
    </source>
</evidence>
<evidence type="ECO:0000256" key="4">
    <source>
        <dbReference type="ARBA" id="ARBA00022481"/>
    </source>
</evidence>
<dbReference type="GO" id="GO:0030016">
    <property type="term" value="C:myofibril"/>
    <property type="evidence" value="ECO:0007669"/>
    <property type="project" value="UniProtKB-SubCell"/>
</dbReference>
<dbReference type="FunFam" id="1.20.5.370:FF:000009">
    <property type="entry name" value="Myosin heavy chain, isoform G"/>
    <property type="match status" value="1"/>
</dbReference>
<dbReference type="InterPro" id="IPR036961">
    <property type="entry name" value="Kinesin_motor_dom_sf"/>
</dbReference>
<dbReference type="Gene3D" id="1.20.5.4820">
    <property type="match status" value="1"/>
</dbReference>
<dbReference type="PANTHER" id="PTHR45615:SF29">
    <property type="entry name" value="MYOSIN-7B"/>
    <property type="match status" value="1"/>
</dbReference>
<dbReference type="Pfam" id="PF02736">
    <property type="entry name" value="Myosin_N"/>
    <property type="match status" value="1"/>
</dbReference>
<keyword evidence="8" id="KW-0175">Coiled coil</keyword>
<feature type="region of interest" description="Disordered" evidence="15">
    <location>
        <begin position="1145"/>
        <end position="1178"/>
    </location>
</feature>
<dbReference type="InterPro" id="IPR008989">
    <property type="entry name" value="Myosin_S1_N"/>
</dbReference>
<dbReference type="PANTHER" id="PTHR45615">
    <property type="entry name" value="MYOSIN HEAVY CHAIN, NON-MUSCLE"/>
    <property type="match status" value="1"/>
</dbReference>
<dbReference type="FunFam" id="1.20.5.340:FF:000013">
    <property type="entry name" value="Myosin heavy chain"/>
    <property type="match status" value="1"/>
</dbReference>
<dbReference type="InterPro" id="IPR014751">
    <property type="entry name" value="XRCC4-like_C"/>
</dbReference>
<evidence type="ECO:0000256" key="15">
    <source>
        <dbReference type="SAM" id="MobiDB-lite"/>
    </source>
</evidence>
<evidence type="ECO:0000256" key="8">
    <source>
        <dbReference type="ARBA" id="ARBA00023054"/>
    </source>
</evidence>
<dbReference type="Pfam" id="PF01576">
    <property type="entry name" value="Myosin_tail_1"/>
    <property type="match status" value="1"/>
</dbReference>
<comment type="subunit">
    <text evidence="13">Muscle myosin is a hexameric protein that consists of 2 heavy chain subunits (MHC), 2 alkali light chain subunits (MLC) and 2 regulatory light chain subunits (MLC-2).</text>
</comment>
<feature type="binding site" evidence="14">
    <location>
        <begin position="172"/>
        <end position="179"/>
    </location>
    <ligand>
        <name>ATP</name>
        <dbReference type="ChEBI" id="CHEBI:30616"/>
    </ligand>
</feature>
<sequence>LLDMSEFGEAAPYLRKSYTEQLKLQTIPFDGKKRAWIPDEKEAYIEVEIKESSGGKVTVETKDKETRVVKEDEVQPMNPPKFDMIEDMAMLTHLNEASVLYNLKRRYSHWMIYVSPWHPWAGEWLPVYTAPVVAAYKGKRRSEAPPHIYSIADNAYNDMLRNRENQSMLITGESGAGKTVNTKRVIQYFAIVAALGDTPGKKLIPSGCVGPDPSLGFVFQGTLEDQIIEANPAMEAFGNAKTIRNDNSSRFGKFIRIHFGPSGKLASADIDIYLLEKSRVIFQQPKERSYHIFYQILSGKKPELQDMLLLSLNPYDYHFCSQGVTTVDNLDDGEELMATDHAMDILGFSNDEKYGSYKIVGAIMHFGNMKFKQKQREEQAEADGTESADKAAYLMGISSADLIKGLLHPRVKVGNEYVTKGQNVEQVLYAVGALAKATYDRMFKWLVTRINRTLDTKLARQFFIGVLDIAGFEIFDFNSFEQLCINFTNEKLQQFFNHHMFVLEQEEYKKEGIEWVFIDFGLDLQACIDLIEKPMGILSILEEECMFPKASDMTFKSKLYDNHIGKSPNFQKPRPDKKRKYEAHFEVVHYAGVVPYNIVGWLDKNKDPLNETVVSVFQKSQNKLLASLYENYVGSASGEEHPHPVLHLRTKEKRKKAASFQTVSQLHKENLNKLMTNLRSTQPHFVRCIIPNETKTPGAMDSFLVLHQLRCNGVLEGIRICRKGFPNRILYADFKHRYRILNPAAIPEDKFVDSRKATEKLLSSLDLDRAQYKFGHTKVFFKAGLLGLLEEMRDERLAKVLTMLQARIRGYLMRLEYQKIISRREALYTIQWNIRAFNAVKNWSWMKLFFKIKPLLKSAQTEKEMSNLKEEFQKLKEALEKSEAKRKELEEKQVSMIQEKNDLALQLQAEQDNLADAEERCDLLIKSKIQLEAKVKELMERVEDEEEMNSELTAKKRKLEDECAELKKDIDDLEITLAKVEKEKHATENKVKNLIEEMAALDEIIAKLTKEKKALQEAHQQALDDLQAEEDKVNTLTKAKVKLEQQVDDLESSLEQEKKVRMDLERAKRKLEGDLKLSQESVMDLENDKQQLDEKLKKKDFEMSQLNSRIEDGQVMEAQLQKKIKEVQARVEELEEELEAERAARAKVEKQRAEVSRELEELSERLEEAGGTTATQLELNKKREAEFLKLRRDLEEATLQHEATAAALRKKHADSVAELGEQIDSLQRVKQKLEKEKSEMKMEIDDLSSNVEYITKSKATAEKLCRTYEDQLNEAKAKVDELQRQLTDVNAQRGRLQTENGELSRLLEEKESFINQLSRGKVSFTQSIEELKRQLEEETKSKNALAHALQASRHDCDLLREQYEEEVEAKSELQRNLSKANAEVAQWRTKYETDAIQRTEELEEAKKKLATRLQEAEEAVESAHAKCASLEKTKHRLQTEIEDLSVDLERANAACAALDKKQRNFDRILAEWKQKYEETQVELEASQKESRGLSTELFKLKNAYEESLDNLETLKRENKNLQEEIADLTDQISLGGKTIHELEKVKKMLESEKSDIQAALEEAEGALEHEESKTLRIQLELNQIKADMDRKLAEKDEEFENLRRNHQRAMDSMQASLDAEARAKNEAVRLRKKMEGDLNEMEIQLNHANRQAAEFQKLGRQLQAQIKDLQIELDDTQRHNDDLKEQVGALERRNNLLLAEVEELRAALEQSERSRKLAEQELLETTERVTLLHSQNTGLINQKKKLEADISQLSNEVEDAVQECRNAEEKAKKAITDAAMMAEELKKEQDTSAHLERMKKNMEQTIKDLQMRLDEAEQIALKGGKKQIQKLEARVRELEGELDAEQKKMAEAQKGIRKYERRIKELSYQAEEDRKNLARMQDLIDKLQSKVKSYKRQFEEAEQQANSNLVKYRKVQHELDDAEERADIAETQVNKLRARTRDVVISKV</sequence>
<dbReference type="GO" id="GO:0016460">
    <property type="term" value="C:myosin II complex"/>
    <property type="evidence" value="ECO:0007669"/>
    <property type="project" value="TreeGrafter"/>
</dbReference>
<dbReference type="FunFam" id="1.20.5.370:FF:000008">
    <property type="entry name" value="Myosin heavy chain"/>
    <property type="match status" value="1"/>
</dbReference>
<feature type="non-terminal residue" evidence="18">
    <location>
        <position position="1"/>
    </location>
</feature>
<comment type="similarity">
    <text evidence="2 14">Belongs to the TRAFAC class myosin-kinesin ATPase superfamily. Myosin family.</text>
</comment>
<evidence type="ECO:0000259" key="16">
    <source>
        <dbReference type="PROSITE" id="PS51456"/>
    </source>
</evidence>
<evidence type="ECO:0000256" key="7">
    <source>
        <dbReference type="ARBA" id="ARBA00022840"/>
    </source>
</evidence>
<evidence type="ECO:0000256" key="12">
    <source>
        <dbReference type="ARBA" id="ARBA00023203"/>
    </source>
</evidence>
<dbReference type="FunFam" id="2.30.30.360:FF:000001">
    <property type="entry name" value="Myosin heavy chain"/>
    <property type="match status" value="1"/>
</dbReference>
<keyword evidence="11" id="KW-0514">Muscle protein</keyword>
<evidence type="ECO:0000313" key="19">
    <source>
        <dbReference type="Proteomes" id="UP000561178"/>
    </source>
</evidence>
<dbReference type="InterPro" id="IPR002928">
    <property type="entry name" value="Myosin_tail"/>
</dbReference>
<dbReference type="Gene3D" id="2.30.30.360">
    <property type="entry name" value="Myosin S1 fragment, N-terminal"/>
    <property type="match status" value="1"/>
</dbReference>
<gene>
    <name evidence="18" type="primary">Myh7_3</name>
    <name evidence="18" type="ORF">RHIDAH_R04632</name>
</gene>
<dbReference type="EMBL" id="VXAC01007629">
    <property type="protein sequence ID" value="NXI87175.1"/>
    <property type="molecule type" value="Genomic_DNA"/>
</dbReference>
<keyword evidence="6 14" id="KW-0547">Nucleotide-binding</keyword>
<feature type="non-terminal residue" evidence="18">
    <location>
        <position position="1948"/>
    </location>
</feature>
<protein>
    <submittedName>
        <fullName evidence="18">MYH7 protein</fullName>
    </submittedName>
</protein>